<dbReference type="Pfam" id="PF12708">
    <property type="entry name" value="Pect-lyase_RHGA_epim"/>
    <property type="match status" value="1"/>
</dbReference>
<dbReference type="OrthoDB" id="9795222at2"/>
<feature type="transmembrane region" description="Helical" evidence="1">
    <location>
        <begin position="12"/>
        <end position="33"/>
    </location>
</feature>
<evidence type="ECO:0000256" key="1">
    <source>
        <dbReference type="SAM" id="Phobius"/>
    </source>
</evidence>
<keyword evidence="1" id="KW-0812">Transmembrane</keyword>
<organism evidence="3 4">
    <name type="scientific">Pseudobutyrivibrio xylanivorans DSM 14809</name>
    <dbReference type="NCBI Taxonomy" id="1123012"/>
    <lineage>
        <taxon>Bacteria</taxon>
        <taxon>Bacillati</taxon>
        <taxon>Bacillota</taxon>
        <taxon>Clostridia</taxon>
        <taxon>Lachnospirales</taxon>
        <taxon>Lachnospiraceae</taxon>
        <taxon>Pseudobutyrivibrio</taxon>
    </lineage>
</organism>
<keyword evidence="1" id="KW-0472">Membrane</keyword>
<dbReference type="EMBL" id="FQYQ01000046">
    <property type="protein sequence ID" value="SHJ71551.1"/>
    <property type="molecule type" value="Genomic_DNA"/>
</dbReference>
<feature type="domain" description="Rhamnogalacturonase A/B/Epimerase-like pectate lyase" evidence="2">
    <location>
        <begin position="196"/>
        <end position="424"/>
    </location>
</feature>
<dbReference type="InterPro" id="IPR011050">
    <property type="entry name" value="Pectin_lyase_fold/virulence"/>
</dbReference>
<dbReference type="Gene3D" id="2.160.20.10">
    <property type="entry name" value="Single-stranded right-handed beta-helix, Pectin lyase-like"/>
    <property type="match status" value="1"/>
</dbReference>
<evidence type="ECO:0000259" key="2">
    <source>
        <dbReference type="Pfam" id="PF12708"/>
    </source>
</evidence>
<name>A0A1M6LK37_PSEXY</name>
<evidence type="ECO:0000313" key="3">
    <source>
        <dbReference type="EMBL" id="SHJ71551.1"/>
    </source>
</evidence>
<dbReference type="RefSeq" id="WP_072919684.1">
    <property type="nucleotide sequence ID" value="NZ_FQYQ01000046.1"/>
</dbReference>
<accession>A0A1M6LK37</accession>
<sequence>MGLRYYFTNKKILSLLLISLLLCFCFFVIYLSFHSRIDDNKVPLASANAEAMFYVENSSGGATCIGDGIINPAEEVSNNSSVATERVLSAPDYSAIIGKDLTIIWHTIKYVDNEYQVTGILAPATAKKVIISTFAGLENASYSDGTIISTKGFYSEYDGGAADYTVSATPSPLKIPNISVPLANGLYANLDYTDSINIRQIGARGDGTSDDYEYINPVTLAGVNLYIPNGTYFCSTRFLFNNDIVIKGESRSNAVLLFRDNVDPASYEKWNQRGLITFNSNNIVLENVGFKYVADITSKFTRTKTQTGAEAAEGVLFSILRADSINIDNCEFYVGGTANPSVSCLWLKSELKDIKNVKITKTNFINEAESTVGGCLWISGHDNANITVSNINVSDCYFFKNNNDEAFSIWGYNMRDVVVQNNRFEFNGPVVQNDVLVAFGMPDSKRQESLRNIVFKNNNISIHGLSASAIKAQLLTDNSEIEISNNTINCTLTNKGTFSCFGFSKAGTVTVANNKINVSGGGEISYMTYGSGIIKDSDNTFTTQNCSRSMLIKSTNSKYFEGANVQLTKDEFKFAGTNTVSELAVIQYPASGILKLDTCTFDTSSSAIHELRYQMLYNSANEYSPNSIEMINCALDGNLIFRLSKYSETDLDLSDSSFTAISFMTPNNTQCLSNLDLSGTKYDKLRMNYKAINHSSLNDICETLTHD</sequence>
<dbReference type="AlphaFoldDB" id="A0A1M6LK37"/>
<dbReference type="InterPro" id="IPR012334">
    <property type="entry name" value="Pectin_lyas_fold"/>
</dbReference>
<protein>
    <submittedName>
        <fullName evidence="3">Polygalacturonase</fullName>
    </submittedName>
</protein>
<proteinExistence type="predicted"/>
<reference evidence="3 4" key="1">
    <citation type="submission" date="2016-11" db="EMBL/GenBank/DDBJ databases">
        <authorList>
            <person name="Jaros S."/>
            <person name="Januszkiewicz K."/>
            <person name="Wedrychowicz H."/>
        </authorList>
    </citation>
    <scope>NUCLEOTIDE SEQUENCE [LARGE SCALE GENOMIC DNA]</scope>
    <source>
        <strain evidence="3 4">DSM 14809</strain>
    </source>
</reference>
<dbReference type="Proteomes" id="UP000184185">
    <property type="component" value="Unassembled WGS sequence"/>
</dbReference>
<gene>
    <name evidence="3" type="ORF">SAMN02745725_03123</name>
</gene>
<keyword evidence="4" id="KW-1185">Reference proteome</keyword>
<evidence type="ECO:0000313" key="4">
    <source>
        <dbReference type="Proteomes" id="UP000184185"/>
    </source>
</evidence>
<keyword evidence="1" id="KW-1133">Transmembrane helix</keyword>
<dbReference type="SUPFAM" id="SSF51126">
    <property type="entry name" value="Pectin lyase-like"/>
    <property type="match status" value="1"/>
</dbReference>
<dbReference type="InterPro" id="IPR024535">
    <property type="entry name" value="RHGA/B-epi-like_pectate_lyase"/>
</dbReference>